<organism evidence="1 2">
    <name type="scientific">Mycolicibacterium mucogenicum</name>
    <name type="common">Mycobacterium mucogenicum</name>
    <dbReference type="NCBI Taxonomy" id="56689"/>
    <lineage>
        <taxon>Bacteria</taxon>
        <taxon>Bacillati</taxon>
        <taxon>Actinomycetota</taxon>
        <taxon>Actinomycetes</taxon>
        <taxon>Mycobacteriales</taxon>
        <taxon>Mycobacteriaceae</taxon>
        <taxon>Mycolicibacterium</taxon>
    </lineage>
</organism>
<dbReference type="RefSeq" id="WP_064860149.1">
    <property type="nucleotide sequence ID" value="NZ_LZSF01000225.1"/>
</dbReference>
<comment type="caution">
    <text evidence="1">The sequence shown here is derived from an EMBL/GenBank/DDBJ whole genome shotgun (WGS) entry which is preliminary data.</text>
</comment>
<reference evidence="1 2" key="1">
    <citation type="submission" date="2016-06" db="EMBL/GenBank/DDBJ databases">
        <authorList>
            <person name="Kjaerup R.B."/>
            <person name="Dalgaard T.S."/>
            <person name="Juul-Madsen H.R."/>
        </authorList>
    </citation>
    <scope>NUCLEOTIDE SEQUENCE [LARGE SCALE GENOMIC DNA]</scope>
    <source>
        <strain evidence="1 2">1199456.5</strain>
    </source>
</reference>
<accession>A0A1A0MA74</accession>
<dbReference type="EMBL" id="LZSF01000225">
    <property type="protein sequence ID" value="OBA82300.1"/>
    <property type="molecule type" value="Genomic_DNA"/>
</dbReference>
<dbReference type="Proteomes" id="UP000093962">
    <property type="component" value="Unassembled WGS sequence"/>
</dbReference>
<gene>
    <name evidence="1" type="ORF">A5642_27475</name>
</gene>
<protein>
    <submittedName>
        <fullName evidence="1">Uncharacterized protein</fullName>
    </submittedName>
</protein>
<evidence type="ECO:0000313" key="1">
    <source>
        <dbReference type="EMBL" id="OBA82300.1"/>
    </source>
</evidence>
<dbReference type="AlphaFoldDB" id="A0A1A0MA74"/>
<sequence>MFEQQGGMGVEFRRDVSDFGIQGRLGEAHEIAAVAASLASHRSPLLIAAAIVADGADTAS</sequence>
<proteinExistence type="predicted"/>
<evidence type="ECO:0000313" key="2">
    <source>
        <dbReference type="Proteomes" id="UP000093962"/>
    </source>
</evidence>
<name>A0A1A0MA74_MYCMU</name>